<organism evidence="6 7">
    <name type="scientific">Vibrio fortis</name>
    <dbReference type="NCBI Taxonomy" id="212667"/>
    <lineage>
        <taxon>Bacteria</taxon>
        <taxon>Pseudomonadati</taxon>
        <taxon>Pseudomonadota</taxon>
        <taxon>Gammaproteobacteria</taxon>
        <taxon>Vibrionales</taxon>
        <taxon>Vibrionaceae</taxon>
        <taxon>Vibrio</taxon>
    </lineage>
</organism>
<dbReference type="Pfam" id="PF01507">
    <property type="entry name" value="PAPS_reduct"/>
    <property type="match status" value="1"/>
</dbReference>
<evidence type="ECO:0000313" key="7">
    <source>
        <dbReference type="Proteomes" id="UP000326789"/>
    </source>
</evidence>
<comment type="caution">
    <text evidence="6">The sequence shown here is derived from an EMBL/GenBank/DDBJ whole genome shotgun (WGS) entry which is preliminary data.</text>
</comment>
<gene>
    <name evidence="4" type="primary">cysH</name>
    <name evidence="6" type="ORF">F2P58_13505</name>
</gene>
<dbReference type="AlphaFoldDB" id="A0A5N3QZ32"/>
<feature type="active site" description="Nucleophile; cysteine thiosulfonate intermediate" evidence="4">
    <location>
        <position position="244"/>
    </location>
</feature>
<dbReference type="GO" id="GO:0070814">
    <property type="term" value="P:hydrogen sulfide biosynthetic process"/>
    <property type="evidence" value="ECO:0007669"/>
    <property type="project" value="UniProtKB-UniRule"/>
</dbReference>
<evidence type="ECO:0000313" key="6">
    <source>
        <dbReference type="EMBL" id="KAB0287458.1"/>
    </source>
</evidence>
<dbReference type="InterPro" id="IPR004511">
    <property type="entry name" value="PAPS/APS_Rdtase"/>
</dbReference>
<dbReference type="InterPro" id="IPR014729">
    <property type="entry name" value="Rossmann-like_a/b/a_fold"/>
</dbReference>
<dbReference type="Gene3D" id="3.40.50.620">
    <property type="entry name" value="HUPs"/>
    <property type="match status" value="1"/>
</dbReference>
<dbReference type="Proteomes" id="UP000326789">
    <property type="component" value="Unassembled WGS sequence"/>
</dbReference>
<comment type="catalytic activity">
    <reaction evidence="4">
        <text>[thioredoxin]-disulfide + sulfite + adenosine 3',5'-bisphosphate + 2 H(+) = [thioredoxin]-dithiol + 3'-phosphoadenylyl sulfate</text>
        <dbReference type="Rhea" id="RHEA:11724"/>
        <dbReference type="Rhea" id="RHEA-COMP:10698"/>
        <dbReference type="Rhea" id="RHEA-COMP:10700"/>
        <dbReference type="ChEBI" id="CHEBI:15378"/>
        <dbReference type="ChEBI" id="CHEBI:17359"/>
        <dbReference type="ChEBI" id="CHEBI:29950"/>
        <dbReference type="ChEBI" id="CHEBI:50058"/>
        <dbReference type="ChEBI" id="CHEBI:58339"/>
        <dbReference type="ChEBI" id="CHEBI:58343"/>
        <dbReference type="EC" id="1.8.4.8"/>
    </reaction>
</comment>
<dbReference type="UniPathway" id="UPA00140">
    <property type="reaction ID" value="UER00206"/>
</dbReference>
<evidence type="ECO:0000256" key="1">
    <source>
        <dbReference type="ARBA" id="ARBA00009732"/>
    </source>
</evidence>
<dbReference type="NCBIfam" id="TIGR00434">
    <property type="entry name" value="cysH"/>
    <property type="match status" value="1"/>
</dbReference>
<keyword evidence="2 4" id="KW-0963">Cytoplasm</keyword>
<dbReference type="PANTHER" id="PTHR46509">
    <property type="entry name" value="PHOSPHOADENOSINE PHOSPHOSULFATE REDUCTASE"/>
    <property type="match status" value="1"/>
</dbReference>
<dbReference type="NCBIfam" id="TIGR02057">
    <property type="entry name" value="PAPS_reductase"/>
    <property type="match status" value="1"/>
</dbReference>
<dbReference type="EC" id="1.8.4.8" evidence="4"/>
<dbReference type="PANTHER" id="PTHR46509:SF1">
    <property type="entry name" value="PHOSPHOADENOSINE PHOSPHOSULFATE REDUCTASE"/>
    <property type="match status" value="1"/>
</dbReference>
<dbReference type="InterPro" id="IPR011800">
    <property type="entry name" value="PAPS_reductase_CysH"/>
</dbReference>
<dbReference type="CDD" id="cd23945">
    <property type="entry name" value="PAPS_reductase"/>
    <property type="match status" value="1"/>
</dbReference>
<feature type="domain" description="Phosphoadenosine phosphosulphate reductase" evidence="5">
    <location>
        <begin position="53"/>
        <end position="224"/>
    </location>
</feature>
<evidence type="ECO:0000259" key="5">
    <source>
        <dbReference type="Pfam" id="PF01507"/>
    </source>
</evidence>
<protein>
    <recommendedName>
        <fullName evidence="4">Phosphoadenosine 5'-phosphosulfate reductase</fullName>
        <shortName evidence="4">PAPS reductase</shortName>
        <ecNumber evidence="4">1.8.4.8</ecNumber>
    </recommendedName>
    <alternativeName>
        <fullName evidence="4">3'-phosphoadenylylsulfate reductase</fullName>
    </alternativeName>
    <alternativeName>
        <fullName evidence="4">PAPS reductase, thioredoxin dependent</fullName>
    </alternativeName>
    <alternativeName>
        <fullName evidence="4">PAPS sulfotransferase</fullName>
    </alternativeName>
    <alternativeName>
        <fullName evidence="4">PAdoPS reductase</fullName>
    </alternativeName>
</protein>
<keyword evidence="3 4" id="KW-0560">Oxidoreductase</keyword>
<dbReference type="SUPFAM" id="SSF52402">
    <property type="entry name" value="Adenine nucleotide alpha hydrolases-like"/>
    <property type="match status" value="1"/>
</dbReference>
<dbReference type="NCBIfam" id="NF002537">
    <property type="entry name" value="PRK02090.1"/>
    <property type="match status" value="1"/>
</dbReference>
<comment type="subcellular location">
    <subcellularLocation>
        <location evidence="4">Cytoplasm</location>
    </subcellularLocation>
</comment>
<name>A0A5N3QZ32_9VIBR</name>
<accession>A0A5N3QZ32</accession>
<comment type="function">
    <text evidence="4">Catalyzes the formation of sulfite from phosphoadenosine 5'-phosphosulfate (PAPS) using thioredoxin as an electron donor.</text>
</comment>
<dbReference type="HAMAP" id="MF_00063">
    <property type="entry name" value="CysH"/>
    <property type="match status" value="1"/>
</dbReference>
<proteinExistence type="inferred from homology"/>
<sequence>MPSSVNSKFTLVDLLSLTKTMQTLHLAEINETLEKLTAQQRIAWALENLEGQHTVSSSFGVQSSVMLHLITQQSPNIPVVLTDTGYLFPETYRFIEKLTQQLSLNLKVYRAHETREAQEARYGKLWEQGIEGLQKYNKINKVEPMRRALNELDVGTWFSGLRRDQSKSRTNLPILSIQNGVFKFLPVIDWTNEDVHNYLEEHKLSYHPLYKEGYLSVGDTHTTKKWEPGMSEEETRFFGLKRECGLHEDDVAEQNEVMI</sequence>
<dbReference type="PIRSF" id="PIRSF000857">
    <property type="entry name" value="PAPS_reductase"/>
    <property type="match status" value="1"/>
</dbReference>
<comment type="similarity">
    <text evidence="1 4">Belongs to the PAPS reductase family. CysH subfamily.</text>
</comment>
<dbReference type="EMBL" id="VWSE01000007">
    <property type="protein sequence ID" value="KAB0287458.1"/>
    <property type="molecule type" value="Genomic_DNA"/>
</dbReference>
<dbReference type="GO" id="GO:0019379">
    <property type="term" value="P:sulfate assimilation, phosphoadenylyl sulfate reduction by phosphoadenylyl-sulfate reductase (thioredoxin)"/>
    <property type="evidence" value="ECO:0007669"/>
    <property type="project" value="UniProtKB-UniRule"/>
</dbReference>
<comment type="caution">
    <text evidence="4">Lacks conserved residue(s) required for the propagation of feature annotation.</text>
</comment>
<dbReference type="InterPro" id="IPR002500">
    <property type="entry name" value="PAPS_reduct_dom"/>
</dbReference>
<reference evidence="6 7" key="1">
    <citation type="submission" date="2019-09" db="EMBL/GenBank/DDBJ databases">
        <title>Whole genome sequence of Vibrio fortis.</title>
        <authorList>
            <person name="Das S.K."/>
        </authorList>
    </citation>
    <scope>NUCLEOTIDE SEQUENCE [LARGE SCALE GENOMIC DNA]</scope>
    <source>
        <strain evidence="6 7">AN60</strain>
    </source>
</reference>
<evidence type="ECO:0000256" key="2">
    <source>
        <dbReference type="ARBA" id="ARBA00022490"/>
    </source>
</evidence>
<dbReference type="GO" id="GO:0005737">
    <property type="term" value="C:cytoplasm"/>
    <property type="evidence" value="ECO:0007669"/>
    <property type="project" value="UniProtKB-SubCell"/>
</dbReference>
<dbReference type="FunFam" id="3.40.50.620:FF:000043">
    <property type="entry name" value="Phosphoadenosine phosphosulfate reductase"/>
    <property type="match status" value="1"/>
</dbReference>
<comment type="pathway">
    <text evidence="4">Sulfur metabolism; hydrogen sulfide biosynthesis; sulfite from sulfate: step 3/3.</text>
</comment>
<dbReference type="GO" id="GO:0004604">
    <property type="term" value="F:phosphoadenylyl-sulfate reductase (thioredoxin) activity"/>
    <property type="evidence" value="ECO:0007669"/>
    <property type="project" value="UniProtKB-UniRule"/>
</dbReference>
<dbReference type="RefSeq" id="WP_150870424.1">
    <property type="nucleotide sequence ID" value="NZ_VWSE01000007.1"/>
</dbReference>
<evidence type="ECO:0000256" key="3">
    <source>
        <dbReference type="ARBA" id="ARBA00023002"/>
    </source>
</evidence>
<evidence type="ECO:0000256" key="4">
    <source>
        <dbReference type="HAMAP-Rule" id="MF_00063"/>
    </source>
</evidence>